<accession>A0A0V1C0S1</accession>
<gene>
    <name evidence="2" type="ORF">T01_6645</name>
</gene>
<feature type="region of interest" description="Disordered" evidence="1">
    <location>
        <begin position="181"/>
        <end position="226"/>
    </location>
</feature>
<feature type="compositionally biased region" description="Polar residues" evidence="1">
    <location>
        <begin position="1"/>
        <end position="21"/>
    </location>
</feature>
<feature type="region of interest" description="Disordered" evidence="1">
    <location>
        <begin position="1"/>
        <end position="27"/>
    </location>
</feature>
<proteinExistence type="predicted"/>
<organism evidence="2 3">
    <name type="scientific">Trichinella spiralis</name>
    <name type="common">Trichina worm</name>
    <dbReference type="NCBI Taxonomy" id="6334"/>
    <lineage>
        <taxon>Eukaryota</taxon>
        <taxon>Metazoa</taxon>
        <taxon>Ecdysozoa</taxon>
        <taxon>Nematoda</taxon>
        <taxon>Enoplea</taxon>
        <taxon>Dorylaimia</taxon>
        <taxon>Trichinellida</taxon>
        <taxon>Trichinellidae</taxon>
        <taxon>Trichinella</taxon>
    </lineage>
</organism>
<feature type="compositionally biased region" description="Low complexity" evidence="1">
    <location>
        <begin position="181"/>
        <end position="195"/>
    </location>
</feature>
<evidence type="ECO:0000256" key="1">
    <source>
        <dbReference type="SAM" id="MobiDB-lite"/>
    </source>
</evidence>
<dbReference type="OrthoDB" id="10489251at2759"/>
<evidence type="ECO:0000313" key="2">
    <source>
        <dbReference type="EMBL" id="KRY42737.1"/>
    </source>
</evidence>
<evidence type="ECO:0000313" key="3">
    <source>
        <dbReference type="Proteomes" id="UP000054776"/>
    </source>
</evidence>
<dbReference type="InParanoid" id="A0A0V1C0S1"/>
<sequence>MEVKNMNNSKRAVQIDSQQSRRAGRHKENNHKLIFKLYCDSGRDRLDSNEVMVTRSDRSFVCDNHTSLDRTLALVSYWDYCTSRFQQPPPRWTKSINPLLVPATPANAPTWLPGREPFGAWLIEPYHRVNKTAPRFLRWGFIAAVRRLPQLDLQLATPPYSNGCYTTAPFIMSTSRARPSGHAAASRGAASAGRSEPLVSAFYPSSPSPGHRPPVDGRSSSTCHEH</sequence>
<dbReference type="AlphaFoldDB" id="A0A0V1C0S1"/>
<comment type="caution">
    <text evidence="2">The sequence shown here is derived from an EMBL/GenBank/DDBJ whole genome shotgun (WGS) entry which is preliminary data.</text>
</comment>
<reference evidence="2 3" key="1">
    <citation type="submission" date="2015-01" db="EMBL/GenBank/DDBJ databases">
        <title>Evolution of Trichinella species and genotypes.</title>
        <authorList>
            <person name="Korhonen P.K."/>
            <person name="Edoardo P."/>
            <person name="Giuseppe L.R."/>
            <person name="Gasser R.B."/>
        </authorList>
    </citation>
    <scope>NUCLEOTIDE SEQUENCE [LARGE SCALE GENOMIC DNA]</scope>
    <source>
        <strain evidence="2">ISS3</strain>
    </source>
</reference>
<name>A0A0V1C0S1_TRISP</name>
<dbReference type="EMBL" id="JYDH01000003">
    <property type="protein sequence ID" value="KRY42737.1"/>
    <property type="molecule type" value="Genomic_DNA"/>
</dbReference>
<keyword evidence="3" id="KW-1185">Reference proteome</keyword>
<protein>
    <submittedName>
        <fullName evidence="2">Uncharacterized protein</fullName>
    </submittedName>
</protein>
<dbReference type="Proteomes" id="UP000054776">
    <property type="component" value="Unassembled WGS sequence"/>
</dbReference>